<evidence type="ECO:0000256" key="1">
    <source>
        <dbReference type="SAM" id="Phobius"/>
    </source>
</evidence>
<keyword evidence="1" id="KW-0472">Membrane</keyword>
<dbReference type="EMBL" id="FNYY01000001">
    <property type="protein sequence ID" value="SEI52407.1"/>
    <property type="molecule type" value="Genomic_DNA"/>
</dbReference>
<organism evidence="3 4">
    <name type="scientific">Marinovum algicola</name>
    <dbReference type="NCBI Taxonomy" id="42444"/>
    <lineage>
        <taxon>Bacteria</taxon>
        <taxon>Pseudomonadati</taxon>
        <taxon>Pseudomonadota</taxon>
        <taxon>Alphaproteobacteria</taxon>
        <taxon>Rhodobacterales</taxon>
        <taxon>Roseobacteraceae</taxon>
        <taxon>Marinovum</taxon>
    </lineage>
</organism>
<feature type="transmembrane region" description="Helical" evidence="1">
    <location>
        <begin position="38"/>
        <end position="57"/>
    </location>
</feature>
<gene>
    <name evidence="3" type="ORF">SAMN04487940_101101</name>
</gene>
<reference evidence="3 4" key="1">
    <citation type="submission" date="2016-10" db="EMBL/GenBank/DDBJ databases">
        <authorList>
            <person name="Varghese N."/>
            <person name="Submissions S."/>
        </authorList>
    </citation>
    <scope>NUCLEOTIDE SEQUENCE [LARGE SCALE GENOMIC DNA]</scope>
    <source>
        <strain evidence="3 4">FF3</strain>
    </source>
</reference>
<comment type="caution">
    <text evidence="3">The sequence shown here is derived from an EMBL/GenBank/DDBJ whole genome shotgun (WGS) entry which is preliminary data.</text>
</comment>
<dbReference type="GO" id="GO:0016020">
    <property type="term" value="C:membrane"/>
    <property type="evidence" value="ECO:0007669"/>
    <property type="project" value="InterPro"/>
</dbReference>
<name>A0A975ZLM4_9RHOB</name>
<proteinExistence type="predicted"/>
<feature type="domain" description="Prepilin type IV endopeptidase peptidase" evidence="2">
    <location>
        <begin position="18"/>
        <end position="117"/>
    </location>
</feature>
<dbReference type="GeneID" id="80816379"/>
<evidence type="ECO:0000313" key="4">
    <source>
        <dbReference type="Proteomes" id="UP000182932"/>
    </source>
</evidence>
<accession>A0A975ZLM4</accession>
<dbReference type="AlphaFoldDB" id="A0A975ZLM4"/>
<evidence type="ECO:0000259" key="2">
    <source>
        <dbReference type="Pfam" id="PF01478"/>
    </source>
</evidence>
<feature type="transmembrane region" description="Helical" evidence="1">
    <location>
        <begin position="63"/>
        <end position="82"/>
    </location>
</feature>
<dbReference type="GO" id="GO:0004190">
    <property type="term" value="F:aspartic-type endopeptidase activity"/>
    <property type="evidence" value="ECO:0007669"/>
    <property type="project" value="InterPro"/>
</dbReference>
<feature type="transmembrane region" description="Helical" evidence="1">
    <location>
        <begin position="6"/>
        <end position="26"/>
    </location>
</feature>
<feature type="transmembrane region" description="Helical" evidence="1">
    <location>
        <begin position="102"/>
        <end position="123"/>
    </location>
</feature>
<feature type="transmembrane region" description="Helical" evidence="1">
    <location>
        <begin position="143"/>
        <end position="164"/>
    </location>
</feature>
<keyword evidence="1" id="KW-1133">Transmembrane helix</keyword>
<keyword evidence="1" id="KW-0812">Transmembrane</keyword>
<dbReference type="InterPro" id="IPR000045">
    <property type="entry name" value="Prepilin_IV_endopep_pep"/>
</dbReference>
<dbReference type="Gene3D" id="1.20.120.1220">
    <property type="match status" value="1"/>
</dbReference>
<protein>
    <submittedName>
        <fullName evidence="3">Prepilin peptidase CpaA</fullName>
    </submittedName>
</protein>
<sequence length="166" mass="17658">MGLHVTAWSALWFLPFAAPVCVYVCWSDMRMMKIPNNAVLALTAVFVVVGLIALPLADYSWRLLQLGVVLLLGIVMNATGLVGAGDAKFAAAAAPFIHPGDFIFLMMLLAATLLGAFAAHRLAKYSPLRRMAPGWQSWETGSDFPMGLALGGTLALYLALGAVYGS</sequence>
<evidence type="ECO:0000313" key="3">
    <source>
        <dbReference type="EMBL" id="SEI52407.1"/>
    </source>
</evidence>
<dbReference type="RefSeq" id="WP_074834281.1">
    <property type="nucleotide sequence ID" value="NZ_CATLQZ010000009.1"/>
</dbReference>
<keyword evidence="4" id="KW-1185">Reference proteome</keyword>
<dbReference type="Proteomes" id="UP000182932">
    <property type="component" value="Unassembled WGS sequence"/>
</dbReference>
<dbReference type="Pfam" id="PF01478">
    <property type="entry name" value="Peptidase_A24"/>
    <property type="match status" value="1"/>
</dbReference>